<dbReference type="EMBL" id="JAFIMR010000003">
    <property type="protein sequence ID" value="KAI1879792.1"/>
    <property type="molecule type" value="Genomic_DNA"/>
</dbReference>
<dbReference type="AlphaFoldDB" id="A0A9P9WV01"/>
<evidence type="ECO:0000256" key="4">
    <source>
        <dbReference type="ARBA" id="ARBA00023136"/>
    </source>
</evidence>
<keyword evidence="4 7" id="KW-0472">Membrane</keyword>
<evidence type="ECO:0000259" key="8">
    <source>
        <dbReference type="Pfam" id="PF20684"/>
    </source>
</evidence>
<evidence type="ECO:0000256" key="3">
    <source>
        <dbReference type="ARBA" id="ARBA00022989"/>
    </source>
</evidence>
<feature type="transmembrane region" description="Helical" evidence="7">
    <location>
        <begin position="179"/>
        <end position="202"/>
    </location>
</feature>
<keyword evidence="3 7" id="KW-1133">Transmembrane helix</keyword>
<comment type="subcellular location">
    <subcellularLocation>
        <location evidence="1">Membrane</location>
        <topology evidence="1">Multi-pass membrane protein</topology>
    </subcellularLocation>
</comment>
<protein>
    <recommendedName>
        <fullName evidence="8">Rhodopsin domain-containing protein</fullName>
    </recommendedName>
</protein>
<dbReference type="InterPro" id="IPR049326">
    <property type="entry name" value="Rhodopsin_dom_fungi"/>
</dbReference>
<dbReference type="Pfam" id="PF20684">
    <property type="entry name" value="Fung_rhodopsin"/>
    <property type="match status" value="1"/>
</dbReference>
<feature type="transmembrane region" description="Helical" evidence="7">
    <location>
        <begin position="131"/>
        <end position="153"/>
    </location>
</feature>
<proteinExistence type="inferred from homology"/>
<dbReference type="PANTHER" id="PTHR33048">
    <property type="entry name" value="PTH11-LIKE INTEGRAL MEMBRANE PROTEIN (AFU_ORTHOLOGUE AFUA_5G11245)"/>
    <property type="match status" value="1"/>
</dbReference>
<evidence type="ECO:0000256" key="5">
    <source>
        <dbReference type="ARBA" id="ARBA00038359"/>
    </source>
</evidence>
<dbReference type="Proteomes" id="UP000829685">
    <property type="component" value="Unassembled WGS sequence"/>
</dbReference>
<gene>
    <name evidence="9" type="ORF">JX265_001413</name>
</gene>
<evidence type="ECO:0000256" key="6">
    <source>
        <dbReference type="SAM" id="MobiDB-lite"/>
    </source>
</evidence>
<feature type="compositionally biased region" description="Basic and acidic residues" evidence="6">
    <location>
        <begin position="333"/>
        <end position="343"/>
    </location>
</feature>
<feature type="transmembrane region" description="Helical" evidence="7">
    <location>
        <begin position="20"/>
        <end position="40"/>
    </location>
</feature>
<feature type="transmembrane region" description="Helical" evidence="7">
    <location>
        <begin position="52"/>
        <end position="72"/>
    </location>
</feature>
<sequence length="389" mass="43820">MDQAYAVDHYPYSELQHAGFFILFFFPALALIVVMMRMYSRTRTKQIGWDDALICMAMLLSIAETGASYMGMRKAYLGVHVYDIPPTADMSQGLFWNYVIQTLYNPILALVKSSVLLFMLRLGGHRKSVRYCIHGLNIFNIGLMVAIFVTVIFQCKPISYFWGRVADPELQGTCVNTGAFYVSTAALTIVTDLLVLALPFWIFLRLKMALRVKLALMAVFLLGGVVTVVSILRLQWIAETSFYPSQVDPTYDIRFTYSAAETNLAIITASGPALRPLLVRWFPRFFASLTGNSIPKYPYSSNRYNLSERLEARTKSTRSGLAGRYGTSSYATKDTERGARVRDQSPATSEEEIMAYSGIIRTTEVKLEFGHPQSPRTIQSQKSQLHPSF</sequence>
<evidence type="ECO:0000256" key="1">
    <source>
        <dbReference type="ARBA" id="ARBA00004141"/>
    </source>
</evidence>
<evidence type="ECO:0000313" key="10">
    <source>
        <dbReference type="Proteomes" id="UP000829685"/>
    </source>
</evidence>
<feature type="transmembrane region" description="Helical" evidence="7">
    <location>
        <begin position="214"/>
        <end position="236"/>
    </location>
</feature>
<dbReference type="PANTHER" id="PTHR33048:SF160">
    <property type="entry name" value="SAT4 FAMILY MEMBRANE PROTEIN"/>
    <property type="match status" value="1"/>
</dbReference>
<accession>A0A9P9WV01</accession>
<feature type="region of interest" description="Disordered" evidence="6">
    <location>
        <begin position="317"/>
        <end position="348"/>
    </location>
</feature>
<dbReference type="OrthoDB" id="5283415at2759"/>
<keyword evidence="2 7" id="KW-0812">Transmembrane</keyword>
<evidence type="ECO:0000313" key="9">
    <source>
        <dbReference type="EMBL" id="KAI1879792.1"/>
    </source>
</evidence>
<feature type="domain" description="Rhodopsin" evidence="8">
    <location>
        <begin position="36"/>
        <end position="279"/>
    </location>
</feature>
<name>A0A9P9WV01_9PEZI</name>
<organism evidence="9 10">
    <name type="scientific">Neoarthrinium moseri</name>
    <dbReference type="NCBI Taxonomy" id="1658444"/>
    <lineage>
        <taxon>Eukaryota</taxon>
        <taxon>Fungi</taxon>
        <taxon>Dikarya</taxon>
        <taxon>Ascomycota</taxon>
        <taxon>Pezizomycotina</taxon>
        <taxon>Sordariomycetes</taxon>
        <taxon>Xylariomycetidae</taxon>
        <taxon>Amphisphaeriales</taxon>
        <taxon>Apiosporaceae</taxon>
        <taxon>Neoarthrinium</taxon>
    </lineage>
</organism>
<keyword evidence="10" id="KW-1185">Reference proteome</keyword>
<feature type="transmembrane region" description="Helical" evidence="7">
    <location>
        <begin position="95"/>
        <end position="119"/>
    </location>
</feature>
<dbReference type="InterPro" id="IPR052337">
    <property type="entry name" value="SAT4-like"/>
</dbReference>
<evidence type="ECO:0000256" key="7">
    <source>
        <dbReference type="SAM" id="Phobius"/>
    </source>
</evidence>
<dbReference type="GO" id="GO:0016020">
    <property type="term" value="C:membrane"/>
    <property type="evidence" value="ECO:0007669"/>
    <property type="project" value="UniProtKB-SubCell"/>
</dbReference>
<reference evidence="9" key="1">
    <citation type="submission" date="2021-03" db="EMBL/GenBank/DDBJ databases">
        <title>Revisited historic fungal species revealed as producer of novel bioactive compounds through whole genome sequencing and comparative genomics.</title>
        <authorList>
            <person name="Vignolle G.A."/>
            <person name="Hochenegger N."/>
            <person name="Mach R.L."/>
            <person name="Mach-Aigner A.R."/>
            <person name="Javad Rahimi M."/>
            <person name="Salim K.A."/>
            <person name="Chan C.M."/>
            <person name="Lim L.B.L."/>
            <person name="Cai F."/>
            <person name="Druzhinina I.S."/>
            <person name="U'Ren J.M."/>
            <person name="Derntl C."/>
        </authorList>
    </citation>
    <scope>NUCLEOTIDE SEQUENCE</scope>
    <source>
        <strain evidence="9">TUCIM 5799</strain>
    </source>
</reference>
<comment type="similarity">
    <text evidence="5">Belongs to the SAT4 family.</text>
</comment>
<evidence type="ECO:0000256" key="2">
    <source>
        <dbReference type="ARBA" id="ARBA00022692"/>
    </source>
</evidence>
<comment type="caution">
    <text evidence="9">The sequence shown here is derived from an EMBL/GenBank/DDBJ whole genome shotgun (WGS) entry which is preliminary data.</text>
</comment>